<dbReference type="GO" id="GO:0001682">
    <property type="term" value="P:tRNA 5'-leader removal"/>
    <property type="evidence" value="ECO:0007669"/>
    <property type="project" value="InterPro"/>
</dbReference>
<dbReference type="InterPro" id="IPR042848">
    <property type="entry name" value="Rpp38"/>
</dbReference>
<dbReference type="VEuPathDB" id="FungiDB:H257_01978"/>
<dbReference type="PANTHER" id="PTHR46948:SF1">
    <property type="entry name" value="RIBONUCLEASE P PROTEIN SUBUNIT P38"/>
    <property type="match status" value="1"/>
</dbReference>
<dbReference type="GO" id="GO:0001650">
    <property type="term" value="C:fibrillar center"/>
    <property type="evidence" value="ECO:0007669"/>
    <property type="project" value="TreeGrafter"/>
</dbReference>
<organism evidence="2 3">
    <name type="scientific">Aphanomyces astaci</name>
    <name type="common">Crayfish plague agent</name>
    <dbReference type="NCBI Taxonomy" id="112090"/>
    <lineage>
        <taxon>Eukaryota</taxon>
        <taxon>Sar</taxon>
        <taxon>Stramenopiles</taxon>
        <taxon>Oomycota</taxon>
        <taxon>Saprolegniomycetes</taxon>
        <taxon>Saprolegniales</taxon>
        <taxon>Verrucalvaceae</taxon>
        <taxon>Aphanomyces</taxon>
    </lineage>
</organism>
<accession>A0A3R7Z9W2</accession>
<dbReference type="PANTHER" id="PTHR46948">
    <property type="entry name" value="RIBONUCLEASE P PROTEIN SUBUNIT P38"/>
    <property type="match status" value="1"/>
</dbReference>
<protein>
    <recommendedName>
        <fullName evidence="1">Ribosomal protein eL8/eL30/eS12/Gadd45 domain-containing protein</fullName>
    </recommendedName>
</protein>
<dbReference type="GO" id="GO:0004526">
    <property type="term" value="F:ribonuclease P activity"/>
    <property type="evidence" value="ECO:0007669"/>
    <property type="project" value="TreeGrafter"/>
</dbReference>
<dbReference type="GO" id="GO:0000172">
    <property type="term" value="C:ribonuclease MRP complex"/>
    <property type="evidence" value="ECO:0007669"/>
    <property type="project" value="InterPro"/>
</dbReference>
<dbReference type="EMBL" id="MZMZ02003056">
    <property type="protein sequence ID" value="RQM23010.1"/>
    <property type="molecule type" value="Genomic_DNA"/>
</dbReference>
<reference evidence="2" key="1">
    <citation type="submission" date="2018-07" db="EMBL/GenBank/DDBJ databases">
        <title>Annotation of Aphanomyces astaci genome assembly.</title>
        <authorList>
            <person name="Studholme D.J."/>
        </authorList>
    </citation>
    <scope>NUCLEOTIDE SEQUENCE [LARGE SCALE GENOMIC DNA]</scope>
    <source>
        <strain evidence="2">Pc</strain>
    </source>
</reference>
<dbReference type="AlphaFoldDB" id="A0A3R7Z9W2"/>
<dbReference type="Gene3D" id="3.30.1330.30">
    <property type="match status" value="1"/>
</dbReference>
<dbReference type="InterPro" id="IPR029064">
    <property type="entry name" value="Ribosomal_eL30-like_sf"/>
</dbReference>
<dbReference type="SUPFAM" id="SSF55315">
    <property type="entry name" value="L30e-like"/>
    <property type="match status" value="1"/>
</dbReference>
<name>A0A3R7Z9W2_APHAT</name>
<comment type="caution">
    <text evidence="2">The sequence shown here is derived from an EMBL/GenBank/DDBJ whole genome shotgun (WGS) entry which is preliminary data.</text>
</comment>
<dbReference type="GO" id="GO:0033204">
    <property type="term" value="F:ribonuclease P RNA binding"/>
    <property type="evidence" value="ECO:0007669"/>
    <property type="project" value="TreeGrafter"/>
</dbReference>
<dbReference type="GO" id="GO:0005655">
    <property type="term" value="C:nucleolar ribonuclease P complex"/>
    <property type="evidence" value="ECO:0007669"/>
    <property type="project" value="InterPro"/>
</dbReference>
<dbReference type="Proteomes" id="UP000284702">
    <property type="component" value="Unassembled WGS sequence"/>
</dbReference>
<evidence type="ECO:0000313" key="2">
    <source>
        <dbReference type="EMBL" id="RQM23010.1"/>
    </source>
</evidence>
<evidence type="ECO:0000313" key="3">
    <source>
        <dbReference type="Proteomes" id="UP000284702"/>
    </source>
</evidence>
<sequence>MATLRHRALQEKDRWKESSDASRRLRPLPFSLVENEDKKIVLDRILHELTPLLPAVAPLKVVAIGVNAVTRLLERHQASVVVLAMNPSVQPAAWHIMSMASMFAVPICVLATTSQELGDAMGLKAASAVALASIPDNTGGSISSSSSETHVDPNVSRQFASIAAYLESKQSIVSQPHVVQVLKYK</sequence>
<evidence type="ECO:0000259" key="1">
    <source>
        <dbReference type="Pfam" id="PF01248"/>
    </source>
</evidence>
<dbReference type="Pfam" id="PF01248">
    <property type="entry name" value="Ribosomal_L7Ae"/>
    <property type="match status" value="1"/>
</dbReference>
<gene>
    <name evidence="2" type="ORF">B5M09_006883</name>
</gene>
<feature type="domain" description="Ribosomal protein eL8/eL30/eS12/Gadd45" evidence="1">
    <location>
        <begin position="53"/>
        <end position="133"/>
    </location>
</feature>
<keyword evidence="3" id="KW-1185">Reference proteome</keyword>
<proteinExistence type="predicted"/>
<dbReference type="InterPro" id="IPR004038">
    <property type="entry name" value="Ribosomal_eL8/eL30/eS12/Gad45"/>
</dbReference>